<dbReference type="Proteomes" id="UP001282336">
    <property type="component" value="Unassembled WGS sequence"/>
</dbReference>
<reference evidence="1" key="1">
    <citation type="submission" date="2023-11" db="EMBL/GenBank/DDBJ databases">
        <title>Scandinavium wanjuensis sp. nov., isolated from lettuce South Korea.</title>
        <authorList>
            <person name="Park J."/>
            <person name="Park S."/>
            <person name="Oh K.K."/>
            <person name="Cho G.S."/>
            <person name="Franz C.M.A.P."/>
        </authorList>
    </citation>
    <scope>NUCLEOTIDE SEQUENCE</scope>
    <source>
        <strain evidence="1">V105_12</strain>
    </source>
</reference>
<proteinExistence type="predicted"/>
<dbReference type="EMBL" id="JAWXRC010000030">
    <property type="protein sequence ID" value="MDX6032659.1"/>
    <property type="molecule type" value="Genomic_DNA"/>
</dbReference>
<name>A0AAJ2S2E2_9ENTR</name>
<dbReference type="AlphaFoldDB" id="A0AAJ2S2E2"/>
<protein>
    <submittedName>
        <fullName evidence="1">Imm15 family immunity protein</fullName>
    </submittedName>
</protein>
<organism evidence="1 2">
    <name type="scientific">Scandinavium lactucae</name>
    <dbReference type="NCBI Taxonomy" id="3095028"/>
    <lineage>
        <taxon>Bacteria</taxon>
        <taxon>Pseudomonadati</taxon>
        <taxon>Pseudomonadota</taxon>
        <taxon>Gammaproteobacteria</taxon>
        <taxon>Enterobacterales</taxon>
        <taxon>Enterobacteriaceae</taxon>
        <taxon>Scandinavium</taxon>
    </lineage>
</organism>
<evidence type="ECO:0000313" key="1">
    <source>
        <dbReference type="EMBL" id="MDX6032659.1"/>
    </source>
</evidence>
<dbReference type="InterPro" id="IPR028264">
    <property type="entry name" value="Imm15"/>
</dbReference>
<accession>A0AAJ2S2E2</accession>
<dbReference type="Pfam" id="PF15561">
    <property type="entry name" value="Imm15"/>
    <property type="match status" value="1"/>
</dbReference>
<comment type="caution">
    <text evidence="1">The sequence shown here is derived from an EMBL/GenBank/DDBJ whole genome shotgun (WGS) entry which is preliminary data.</text>
</comment>
<gene>
    <name evidence="1" type="ORF">SIL20_14200</name>
</gene>
<sequence length="168" mass="20013">MGNIQDKFKTLIKKEKLNDFSIYFNEYESYEEIPLFSRYKNISFLSGFSFNEKNKLLIRQGVELIGYIREVSSDYLSESELEDYFICLSITDLDFHDYKEVNCLSPHIYVSRRKKWLLSSLDLSQKNSIEENLIKEYLYSLNLNSNDVYVTKKSVNINRVYIFDRPAE</sequence>
<evidence type="ECO:0000313" key="2">
    <source>
        <dbReference type="Proteomes" id="UP001282336"/>
    </source>
</evidence>
<dbReference type="RefSeq" id="WP_319629177.1">
    <property type="nucleotide sequence ID" value="NZ_JAWXRB010000005.1"/>
</dbReference>